<evidence type="ECO:0000313" key="4">
    <source>
        <dbReference type="Proteomes" id="UP000267081"/>
    </source>
</evidence>
<dbReference type="EMBL" id="RSEC01000053">
    <property type="protein sequence ID" value="RSD15406.1"/>
    <property type="molecule type" value="Genomic_DNA"/>
</dbReference>
<evidence type="ECO:0000259" key="2">
    <source>
        <dbReference type="SMART" id="SM00530"/>
    </source>
</evidence>
<evidence type="ECO:0000313" key="3">
    <source>
        <dbReference type="EMBL" id="RSD15406.1"/>
    </source>
</evidence>
<dbReference type="Proteomes" id="UP000267081">
    <property type="component" value="Unassembled WGS sequence"/>
</dbReference>
<feature type="domain" description="HTH cro/C1-type" evidence="2">
    <location>
        <begin position="15"/>
        <end position="71"/>
    </location>
</feature>
<dbReference type="AlphaFoldDB" id="A0A427T6S0"/>
<dbReference type="InterPro" id="IPR001387">
    <property type="entry name" value="Cro/C1-type_HTH"/>
</dbReference>
<comment type="caution">
    <text evidence="3">The sequence shown here is derived from an EMBL/GenBank/DDBJ whole genome shotgun (WGS) entry which is preliminary data.</text>
</comment>
<reference evidence="3 4" key="1">
    <citation type="submission" date="2018-12" db="EMBL/GenBank/DDBJ databases">
        <title>Amycolatopsis eburnea sp. nov. actinomycete associate with arbuscular mycorrhiza fungal spore.</title>
        <authorList>
            <person name="Lumyong S."/>
            <person name="Chaiya L."/>
        </authorList>
    </citation>
    <scope>NUCLEOTIDE SEQUENCE [LARGE SCALE GENOMIC DNA]</scope>
    <source>
        <strain evidence="3 4">GLM-1</strain>
    </source>
</reference>
<feature type="region of interest" description="Disordered" evidence="1">
    <location>
        <begin position="84"/>
        <end position="103"/>
    </location>
</feature>
<dbReference type="InterPro" id="IPR010982">
    <property type="entry name" value="Lambda_DNA-bd_dom_sf"/>
</dbReference>
<dbReference type="GO" id="GO:0003677">
    <property type="term" value="F:DNA binding"/>
    <property type="evidence" value="ECO:0007669"/>
    <property type="project" value="InterPro"/>
</dbReference>
<organism evidence="3 4">
    <name type="scientific">Amycolatopsis eburnea</name>
    <dbReference type="NCBI Taxonomy" id="2267691"/>
    <lineage>
        <taxon>Bacteria</taxon>
        <taxon>Bacillati</taxon>
        <taxon>Actinomycetota</taxon>
        <taxon>Actinomycetes</taxon>
        <taxon>Pseudonocardiales</taxon>
        <taxon>Pseudonocardiaceae</taxon>
        <taxon>Amycolatopsis</taxon>
    </lineage>
</organism>
<gene>
    <name evidence="3" type="ORF">EIY87_23805</name>
</gene>
<dbReference type="SMART" id="SM00530">
    <property type="entry name" value="HTH_XRE"/>
    <property type="match status" value="1"/>
</dbReference>
<dbReference type="OrthoDB" id="166850at2"/>
<dbReference type="Gene3D" id="1.10.260.40">
    <property type="entry name" value="lambda repressor-like DNA-binding domains"/>
    <property type="match status" value="1"/>
</dbReference>
<accession>A0A427T6S0</accession>
<name>A0A427T6S0_9PSEU</name>
<keyword evidence="4" id="KW-1185">Reference proteome</keyword>
<protein>
    <submittedName>
        <fullName evidence="3">XRE family transcriptional regulator</fullName>
    </submittedName>
</protein>
<evidence type="ECO:0000256" key="1">
    <source>
        <dbReference type="SAM" id="MobiDB-lite"/>
    </source>
</evidence>
<dbReference type="Pfam" id="PF13560">
    <property type="entry name" value="HTH_31"/>
    <property type="match status" value="1"/>
</dbReference>
<sequence length="138" mass="15002">MPDPSAGPLERLCTELRVLRRSSGDPSLRTIAKATGASHTTIGNLLNGTSCPSWEVVSRIVGHLGGDPVRFKKLWVAVRDLSDPLPEADGTGEEPVPRPLMKLDRSVGPRSEVLWIYDPNLARQVLESFFPASEGTDD</sequence>
<dbReference type="RefSeq" id="WP_125311925.1">
    <property type="nucleotide sequence ID" value="NZ_RSEC01000053.1"/>
</dbReference>
<dbReference type="SUPFAM" id="SSF47413">
    <property type="entry name" value="lambda repressor-like DNA-binding domains"/>
    <property type="match status" value="1"/>
</dbReference>
<proteinExistence type="predicted"/>